<dbReference type="AlphaFoldDB" id="A0A6D0PJS2"/>
<proteinExistence type="predicted"/>
<dbReference type="Proteomes" id="UP000469708">
    <property type="component" value="Unassembled WGS sequence"/>
</dbReference>
<name>A0A6D0PJS2_ECOLX</name>
<evidence type="ECO:0000313" key="1">
    <source>
        <dbReference type="EMBL" id="NEM88553.1"/>
    </source>
</evidence>
<dbReference type="EMBL" id="JAAGYI010000100">
    <property type="protein sequence ID" value="NEM88553.1"/>
    <property type="molecule type" value="Genomic_DNA"/>
</dbReference>
<evidence type="ECO:0000313" key="2">
    <source>
        <dbReference type="Proteomes" id="UP000469708"/>
    </source>
</evidence>
<dbReference type="Pfam" id="PF09956">
    <property type="entry name" value="Phage_cement_2"/>
    <property type="match status" value="1"/>
</dbReference>
<comment type="caution">
    <text evidence="1">The sequence shown here is derived from an EMBL/GenBank/DDBJ whole genome shotgun (WGS) entry which is preliminary data.</text>
</comment>
<gene>
    <name evidence="1" type="ORF">G3V95_24365</name>
</gene>
<organism evidence="1 2">
    <name type="scientific">Escherichia coli</name>
    <dbReference type="NCBI Taxonomy" id="562"/>
    <lineage>
        <taxon>Bacteria</taxon>
        <taxon>Pseudomonadati</taxon>
        <taxon>Pseudomonadota</taxon>
        <taxon>Gammaproteobacteria</taxon>
        <taxon>Enterobacterales</taxon>
        <taxon>Enterobacteriaceae</taxon>
        <taxon>Escherichia</taxon>
    </lineage>
</organism>
<dbReference type="RefSeq" id="WP_032217826.1">
    <property type="nucleotide sequence ID" value="NZ_BGDY01000050.1"/>
</dbReference>
<sequence>MAVTQQVILTTTVVAVDIILQQHFVGFDGKVCAAGKAVLGVAETDANAEDAVGVNVLGIIAVEAGAAIEAGASVQSDAGGRAIAKTGSNAVAGIALDAATQAGDTVRILRGA</sequence>
<dbReference type="InterPro" id="IPR011231">
    <property type="entry name" value="Phage_VT1-Sakai_H0018"/>
</dbReference>
<reference evidence="1 2" key="1">
    <citation type="submission" date="2020-02" db="EMBL/GenBank/DDBJ databases">
        <authorList>
            <person name="Subbiah M."/>
            <person name="Call D."/>
        </authorList>
    </citation>
    <scope>NUCLEOTIDE SEQUENCE [LARGE SCALE GENOMIC DNA]</scope>
    <source>
        <strain evidence="1 2">8375wC2</strain>
    </source>
</reference>
<accession>A0A6D0PJS2</accession>
<protein>
    <submittedName>
        <fullName evidence="1">DUF2190 family protein</fullName>
    </submittedName>
</protein>